<dbReference type="CDD" id="cd14659">
    <property type="entry name" value="Imelysin-like_IPPA"/>
    <property type="match status" value="1"/>
</dbReference>
<evidence type="ECO:0000259" key="4">
    <source>
        <dbReference type="Pfam" id="PF09375"/>
    </source>
</evidence>
<dbReference type="RefSeq" id="WP_184034980.1">
    <property type="nucleotide sequence ID" value="NZ_JACHHY010000003.1"/>
</dbReference>
<reference evidence="5 6" key="1">
    <citation type="submission" date="2020-08" db="EMBL/GenBank/DDBJ databases">
        <title>Genomic Encyclopedia of Type Strains, Phase IV (KMG-IV): sequencing the most valuable type-strain genomes for metagenomic binning, comparative biology and taxonomic classification.</title>
        <authorList>
            <person name="Goeker M."/>
        </authorList>
    </citation>
    <scope>NUCLEOTIDE SEQUENCE [LARGE SCALE GENOMIC DNA]</scope>
    <source>
        <strain evidence="5 6">DSM 27165</strain>
    </source>
</reference>
<dbReference type="Proteomes" id="UP000575898">
    <property type="component" value="Unassembled WGS sequence"/>
</dbReference>
<dbReference type="Pfam" id="PF09375">
    <property type="entry name" value="Peptidase_M75"/>
    <property type="match status" value="1"/>
</dbReference>
<proteinExistence type="predicted"/>
<evidence type="ECO:0000256" key="2">
    <source>
        <dbReference type="ARBA" id="ARBA00022729"/>
    </source>
</evidence>
<dbReference type="InterPro" id="IPR038352">
    <property type="entry name" value="Imelysin_sf"/>
</dbReference>
<evidence type="ECO:0000256" key="3">
    <source>
        <dbReference type="SAM" id="SignalP"/>
    </source>
</evidence>
<evidence type="ECO:0000313" key="5">
    <source>
        <dbReference type="EMBL" id="MBB5017338.1"/>
    </source>
</evidence>
<feature type="signal peptide" evidence="3">
    <location>
        <begin position="1"/>
        <end position="27"/>
    </location>
</feature>
<evidence type="ECO:0000256" key="1">
    <source>
        <dbReference type="ARBA" id="ARBA00004196"/>
    </source>
</evidence>
<protein>
    <recommendedName>
        <fullName evidence="4">Imelysin-like domain-containing protein</fullName>
    </recommendedName>
</protein>
<dbReference type="InterPro" id="IPR018976">
    <property type="entry name" value="Imelysin-like"/>
</dbReference>
<feature type="chain" id="PRO_5032682706" description="Imelysin-like domain-containing protein" evidence="3">
    <location>
        <begin position="28"/>
        <end position="373"/>
    </location>
</feature>
<dbReference type="GO" id="GO:0030313">
    <property type="term" value="C:cell envelope"/>
    <property type="evidence" value="ECO:0007669"/>
    <property type="project" value="UniProtKB-SubCell"/>
</dbReference>
<keyword evidence="6" id="KW-1185">Reference proteome</keyword>
<gene>
    <name evidence="5" type="ORF">HNQ59_000602</name>
</gene>
<comment type="caution">
    <text evidence="5">The sequence shown here is derived from an EMBL/GenBank/DDBJ whole genome shotgun (WGS) entry which is preliminary data.</text>
</comment>
<dbReference type="Gene3D" id="1.20.1420.20">
    <property type="entry name" value="M75 peptidase, HXXE motif"/>
    <property type="match status" value="1"/>
</dbReference>
<dbReference type="InterPro" id="IPR034984">
    <property type="entry name" value="Imelysin-like_IPPA"/>
</dbReference>
<organism evidence="5 6">
    <name type="scientific">Chitinivorax tropicus</name>
    <dbReference type="NCBI Taxonomy" id="714531"/>
    <lineage>
        <taxon>Bacteria</taxon>
        <taxon>Pseudomonadati</taxon>
        <taxon>Pseudomonadota</taxon>
        <taxon>Betaproteobacteria</taxon>
        <taxon>Chitinivorax</taxon>
    </lineage>
</organism>
<dbReference type="EMBL" id="JACHHY010000003">
    <property type="protein sequence ID" value="MBB5017338.1"/>
    <property type="molecule type" value="Genomic_DNA"/>
</dbReference>
<dbReference type="AlphaFoldDB" id="A0A840MF87"/>
<keyword evidence="2 3" id="KW-0732">Signal</keyword>
<comment type="subcellular location">
    <subcellularLocation>
        <location evidence="1">Cell envelope</location>
    </subcellularLocation>
</comment>
<evidence type="ECO:0000313" key="6">
    <source>
        <dbReference type="Proteomes" id="UP000575898"/>
    </source>
</evidence>
<name>A0A840MF87_9PROT</name>
<accession>A0A840MF87</accession>
<sequence length="373" mass="40608">MQHFAPHLAQARALCVAICLAMATAQAADSEASPPEAMPKSAWLAELADRTLPSMQQALTDQAGQLLATTQQTCSAPNQASLGKLRKAWLQTARAWAAMEVFQIGPVIERRTARQINGWPVRMKLLQPLLEGGELGPNRIDRTGSAGKGLPAMEYLLHPDRQTDAAVIRSLKGRHCQVLMALADGVLREAKGIQQDWRGPDGGFARQLRQAGQLQEGAFASDTQALGDVVNLLIAGIDYVRLRKLEKPLEKSSDEVALDRLEAWRSDASLALMEANLAGFEQVFFGGRAGRVGLDDYLLGIEKPVLVRRVREQLDTARAALRSIGMPMSQALTAVPERVKAAQQAVRQLQRLLENDLAEALQVDLSFNANDGD</sequence>
<feature type="domain" description="Imelysin-like" evidence="4">
    <location>
        <begin position="52"/>
        <end position="352"/>
    </location>
</feature>